<comment type="caution">
    <text evidence="1">The sequence shown here is derived from an EMBL/GenBank/DDBJ whole genome shotgun (WGS) entry which is preliminary data.</text>
</comment>
<evidence type="ECO:0000313" key="2">
    <source>
        <dbReference type="Proteomes" id="UP000606003"/>
    </source>
</evidence>
<dbReference type="Proteomes" id="UP000606003">
    <property type="component" value="Unassembled WGS sequence"/>
</dbReference>
<accession>A0ABR8JRJ7</accession>
<gene>
    <name evidence="1" type="ORF">IC234_09890</name>
</gene>
<dbReference type="EMBL" id="JACXAC010000003">
    <property type="protein sequence ID" value="MBD2722438.1"/>
    <property type="molecule type" value="Genomic_DNA"/>
</dbReference>
<name>A0ABR8JRJ7_9BACT</name>
<reference evidence="1 2" key="1">
    <citation type="submission" date="2020-09" db="EMBL/GenBank/DDBJ databases">
        <authorList>
            <person name="Kim M.K."/>
        </authorList>
    </citation>
    <scope>NUCLEOTIDE SEQUENCE [LARGE SCALE GENOMIC DNA]</scope>
    <source>
        <strain evidence="1 2">BT189</strain>
    </source>
</reference>
<organism evidence="1 2">
    <name type="scientific">Hymenobacter armeniacus</name>
    <dbReference type="NCBI Taxonomy" id="2771358"/>
    <lineage>
        <taxon>Bacteria</taxon>
        <taxon>Pseudomonadati</taxon>
        <taxon>Bacteroidota</taxon>
        <taxon>Cytophagia</taxon>
        <taxon>Cytophagales</taxon>
        <taxon>Hymenobacteraceae</taxon>
        <taxon>Hymenobacter</taxon>
    </lineage>
</organism>
<evidence type="ECO:0008006" key="3">
    <source>
        <dbReference type="Google" id="ProtNLM"/>
    </source>
</evidence>
<protein>
    <recommendedName>
        <fullName evidence="3">Lipoprotein</fullName>
    </recommendedName>
</protein>
<evidence type="ECO:0000313" key="1">
    <source>
        <dbReference type="EMBL" id="MBD2722438.1"/>
    </source>
</evidence>
<proteinExistence type="predicted"/>
<keyword evidence="2" id="KW-1185">Reference proteome</keyword>
<dbReference type="RefSeq" id="WP_190924016.1">
    <property type="nucleotide sequence ID" value="NZ_JACXAC010000003.1"/>
</dbReference>
<sequence length="119" mass="12658">MARSFSFARRTWRVALLGVVLLTNCKKDDTEPDDRIVVCYGFPGACDTPATVRDLSGLDGCGKVLELANGKRLEPRGTAWTSFPSANGQHVIIGYVPSGSASICLVGQPAEITCIQSAN</sequence>